<dbReference type="Proteomes" id="UP000011613">
    <property type="component" value="Unassembled WGS sequence"/>
</dbReference>
<dbReference type="Proteomes" id="UP000234484">
    <property type="component" value="Unassembled WGS sequence"/>
</dbReference>
<evidence type="ECO:0000313" key="5">
    <source>
        <dbReference type="Proteomes" id="UP000234484"/>
    </source>
</evidence>
<protein>
    <recommendedName>
        <fullName evidence="6">Polyprenyl synthetase</fullName>
    </recommendedName>
</protein>
<sequence length="303" mass="32262">MIPTMTEYTFVSDADCYDTALTGLEPPARRVASEALPPRSRSVPAALCTAAGAVAAEANRVTDESTDDIVASVVRVVVPLEGYVDIRRELVNTERYDATAEKRDAALLAGDYLHAAAYAAVDEAPIPDRRALELYRILTTGSTTLSHDFCEDAESDDRSADSAATLAGIAAKLGATALGATTDTRAAMETYGRSLGGALSARSPSSSRRPIDDACELTVQILSGDDQPSDRRGRTAYKLGDGTSASSSAAIVSESVEQHLERARNALERLEAVTNPELTPAGERSRPSLERLERATRVPFTER</sequence>
<evidence type="ECO:0000313" key="4">
    <source>
        <dbReference type="Proteomes" id="UP000011613"/>
    </source>
</evidence>
<proteinExistence type="predicted"/>
<reference evidence="3 5" key="2">
    <citation type="submission" date="2017-12" db="EMBL/GenBank/DDBJ databases">
        <title>The characterization of oligonucleotides binding to NgAgo.</title>
        <authorList>
            <person name="Jiang L."/>
            <person name="He B."/>
            <person name="Kang J."/>
            <person name="Yu M."/>
            <person name="Li N."/>
            <person name="Fang Y."/>
            <person name="Tang Z."/>
            <person name="Wu P."/>
            <person name="Yao P."/>
            <person name="Huang J."/>
        </authorList>
    </citation>
    <scope>NUCLEOTIDE SEQUENCE [LARGE SCALE GENOMIC DNA]</scope>
    <source>
        <strain evidence="3 5">SP2</strain>
        <tissue evidence="3">Freeze-dried powder thallus</tissue>
    </source>
</reference>
<feature type="region of interest" description="Disordered" evidence="1">
    <location>
        <begin position="224"/>
        <end position="253"/>
    </location>
</feature>
<dbReference type="PATRIC" id="fig|797304.7.peg.1185"/>
<evidence type="ECO:0008006" key="6">
    <source>
        <dbReference type="Google" id="ProtNLM"/>
    </source>
</evidence>
<organism evidence="2 4">
    <name type="scientific">Natronobacterium gregoryi (strain ATCC 43098 / DSM 3393 / CCM 3738 / CIP 104747 / IAM 13177 / JCM 8860 / NBRC 102187 / NCIMB 2189 / SP2)</name>
    <dbReference type="NCBI Taxonomy" id="797304"/>
    <lineage>
        <taxon>Archaea</taxon>
        <taxon>Methanobacteriati</taxon>
        <taxon>Methanobacteriota</taxon>
        <taxon>Stenosarchaea group</taxon>
        <taxon>Halobacteria</taxon>
        <taxon>Halobacteriales</taxon>
        <taxon>Natrialbaceae</taxon>
        <taxon>Natronobacterium</taxon>
    </lineage>
</organism>
<feature type="region of interest" description="Disordered" evidence="1">
    <location>
        <begin position="271"/>
        <end position="303"/>
    </location>
</feature>
<reference evidence="2 4" key="1">
    <citation type="journal article" date="2014" name="PLoS Genet.">
        <title>Phylogenetically driven sequencing of extremely halophilic archaea reveals strategies for static and dynamic osmo-response.</title>
        <authorList>
            <person name="Becker E.A."/>
            <person name="Seitzer P.M."/>
            <person name="Tritt A."/>
            <person name="Larsen D."/>
            <person name="Krusor M."/>
            <person name="Yao A.I."/>
            <person name="Wu D."/>
            <person name="Madern D."/>
            <person name="Eisen J.A."/>
            <person name="Darling A.E."/>
            <person name="Facciotti M.T."/>
        </authorList>
    </citation>
    <scope>NUCLEOTIDE SEQUENCE [LARGE SCALE GENOMIC DNA]</scope>
    <source>
        <strain evidence="2 4">SP2</strain>
    </source>
</reference>
<dbReference type="Gene3D" id="1.10.600.10">
    <property type="entry name" value="Farnesyl Diphosphate Synthase"/>
    <property type="match status" value="1"/>
</dbReference>
<comment type="caution">
    <text evidence="2">The sequence shown here is derived from an EMBL/GenBank/DDBJ whole genome shotgun (WGS) entry which is preliminary data.</text>
</comment>
<evidence type="ECO:0000313" key="2">
    <source>
        <dbReference type="EMBL" id="ELY70796.1"/>
    </source>
</evidence>
<name>L9YAY0_NATGS</name>
<dbReference type="AlphaFoldDB" id="L9YAY0"/>
<dbReference type="SUPFAM" id="SSF48576">
    <property type="entry name" value="Terpenoid synthases"/>
    <property type="match status" value="1"/>
</dbReference>
<gene>
    <name evidence="2" type="ORF">C490_05882</name>
    <name evidence="3" type="ORF">CYV19_09605</name>
</gene>
<dbReference type="EMBL" id="AOIC01000046">
    <property type="protein sequence ID" value="ELY70796.1"/>
    <property type="molecule type" value="Genomic_DNA"/>
</dbReference>
<accession>L9YAY0</accession>
<feature type="compositionally biased region" description="Basic and acidic residues" evidence="1">
    <location>
        <begin position="283"/>
        <end position="303"/>
    </location>
</feature>
<dbReference type="InterPro" id="IPR008949">
    <property type="entry name" value="Isoprenoid_synthase_dom_sf"/>
</dbReference>
<evidence type="ECO:0000256" key="1">
    <source>
        <dbReference type="SAM" id="MobiDB-lite"/>
    </source>
</evidence>
<feature type="compositionally biased region" description="Low complexity" evidence="1">
    <location>
        <begin position="244"/>
        <end position="253"/>
    </location>
</feature>
<dbReference type="EMBL" id="PKKI01000026">
    <property type="protein sequence ID" value="PLK20376.1"/>
    <property type="molecule type" value="Genomic_DNA"/>
</dbReference>
<evidence type="ECO:0000313" key="3">
    <source>
        <dbReference type="EMBL" id="PLK20376.1"/>
    </source>
</evidence>